<protein>
    <submittedName>
        <fullName evidence="1">Uncharacterized protein</fullName>
    </submittedName>
</protein>
<dbReference type="Proteomes" id="UP001152622">
    <property type="component" value="Chromosome 6"/>
</dbReference>
<organism evidence="1 2">
    <name type="scientific">Synaphobranchus kaupii</name>
    <name type="common">Kaup's arrowtooth eel</name>
    <dbReference type="NCBI Taxonomy" id="118154"/>
    <lineage>
        <taxon>Eukaryota</taxon>
        <taxon>Metazoa</taxon>
        <taxon>Chordata</taxon>
        <taxon>Craniata</taxon>
        <taxon>Vertebrata</taxon>
        <taxon>Euteleostomi</taxon>
        <taxon>Actinopterygii</taxon>
        <taxon>Neopterygii</taxon>
        <taxon>Teleostei</taxon>
        <taxon>Anguilliformes</taxon>
        <taxon>Synaphobranchidae</taxon>
        <taxon>Synaphobranchus</taxon>
    </lineage>
</organism>
<gene>
    <name evidence="1" type="ORF">SKAU_G00182260</name>
</gene>
<proteinExistence type="predicted"/>
<reference evidence="1" key="1">
    <citation type="journal article" date="2023" name="Science">
        <title>Genome structures resolve the early diversification of teleost fishes.</title>
        <authorList>
            <person name="Parey E."/>
            <person name="Louis A."/>
            <person name="Montfort J."/>
            <person name="Bouchez O."/>
            <person name="Roques C."/>
            <person name="Iampietro C."/>
            <person name="Lluch J."/>
            <person name="Castinel A."/>
            <person name="Donnadieu C."/>
            <person name="Desvignes T."/>
            <person name="Floi Bucao C."/>
            <person name="Jouanno E."/>
            <person name="Wen M."/>
            <person name="Mejri S."/>
            <person name="Dirks R."/>
            <person name="Jansen H."/>
            <person name="Henkel C."/>
            <person name="Chen W.J."/>
            <person name="Zahm M."/>
            <person name="Cabau C."/>
            <person name="Klopp C."/>
            <person name="Thompson A.W."/>
            <person name="Robinson-Rechavi M."/>
            <person name="Braasch I."/>
            <person name="Lecointre G."/>
            <person name="Bobe J."/>
            <person name="Postlethwait J.H."/>
            <person name="Berthelot C."/>
            <person name="Roest Crollius H."/>
            <person name="Guiguen Y."/>
        </authorList>
    </citation>
    <scope>NUCLEOTIDE SEQUENCE</scope>
    <source>
        <strain evidence="1">WJC10195</strain>
    </source>
</reference>
<comment type="caution">
    <text evidence="1">The sequence shown here is derived from an EMBL/GenBank/DDBJ whole genome shotgun (WGS) entry which is preliminary data.</text>
</comment>
<name>A0A9Q1IUC6_SYNKA</name>
<dbReference type="EMBL" id="JAINUF010000006">
    <property type="protein sequence ID" value="KAJ8355432.1"/>
    <property type="molecule type" value="Genomic_DNA"/>
</dbReference>
<accession>A0A9Q1IUC6</accession>
<evidence type="ECO:0000313" key="2">
    <source>
        <dbReference type="Proteomes" id="UP001152622"/>
    </source>
</evidence>
<sequence length="111" mass="12142">MQLPWRVCGRSLWLSVAAVSRSRRLASVCISTAASANGLAVTVTTGRAVIHDDRTFPEEPQPLFLIEEHQEACLTMCPVIITKLIPVLSHFPLQSVRLRLLPPPLASSTVT</sequence>
<keyword evidence="2" id="KW-1185">Reference proteome</keyword>
<dbReference type="AlphaFoldDB" id="A0A9Q1IUC6"/>
<evidence type="ECO:0000313" key="1">
    <source>
        <dbReference type="EMBL" id="KAJ8355432.1"/>
    </source>
</evidence>